<dbReference type="PANTHER" id="PTHR12413">
    <property type="entry name" value="DOLICHYL GLYCOSYLTRANSFERASE"/>
    <property type="match status" value="1"/>
</dbReference>
<evidence type="ECO:0000256" key="1">
    <source>
        <dbReference type="ARBA" id="ARBA00004477"/>
    </source>
</evidence>
<keyword evidence="8 10" id="KW-1133">Transmembrane helix</keyword>
<evidence type="ECO:0000313" key="12">
    <source>
        <dbReference type="Proteomes" id="UP000238350"/>
    </source>
</evidence>
<feature type="transmembrane region" description="Helical" evidence="10">
    <location>
        <begin position="217"/>
        <end position="236"/>
    </location>
</feature>
<evidence type="ECO:0000256" key="3">
    <source>
        <dbReference type="ARBA" id="ARBA00008715"/>
    </source>
</evidence>
<keyword evidence="5 10" id="KW-0808">Transferase</keyword>
<dbReference type="GeneID" id="36516208"/>
<dbReference type="EC" id="2.4.1.-" evidence="10"/>
<dbReference type="OrthoDB" id="5589195at2759"/>
<name>A0A2T0FIM9_9ASCO</name>
<dbReference type="GO" id="GO:0042281">
    <property type="term" value="F:dolichyl pyrophosphate Man9GlcNAc2 alpha-1,3-glucosyltransferase activity"/>
    <property type="evidence" value="ECO:0007669"/>
    <property type="project" value="TreeGrafter"/>
</dbReference>
<feature type="transmembrane region" description="Helical" evidence="10">
    <location>
        <begin position="403"/>
        <end position="421"/>
    </location>
</feature>
<proteinExistence type="inferred from homology"/>
<evidence type="ECO:0000256" key="7">
    <source>
        <dbReference type="ARBA" id="ARBA00022824"/>
    </source>
</evidence>
<evidence type="ECO:0000256" key="10">
    <source>
        <dbReference type="RuleBase" id="RU363110"/>
    </source>
</evidence>
<dbReference type="UniPathway" id="UPA00378"/>
<dbReference type="EMBL" id="NDIQ01000021">
    <property type="protein sequence ID" value="PRT54840.1"/>
    <property type="molecule type" value="Genomic_DNA"/>
</dbReference>
<evidence type="ECO:0000256" key="4">
    <source>
        <dbReference type="ARBA" id="ARBA00022676"/>
    </source>
</evidence>
<feature type="transmembrane region" description="Helical" evidence="10">
    <location>
        <begin position="20"/>
        <end position="41"/>
    </location>
</feature>
<dbReference type="PANTHER" id="PTHR12413:SF1">
    <property type="entry name" value="DOLICHYL PYROPHOSPHATE MAN9GLCNAC2 ALPHA-1,3-GLUCOSYLTRANSFERASE"/>
    <property type="match status" value="1"/>
</dbReference>
<evidence type="ECO:0000313" key="11">
    <source>
        <dbReference type="EMBL" id="PRT54840.1"/>
    </source>
</evidence>
<comment type="caution">
    <text evidence="11">The sequence shown here is derived from an EMBL/GenBank/DDBJ whole genome shotgun (WGS) entry which is preliminary data.</text>
</comment>
<dbReference type="GO" id="GO:0005789">
    <property type="term" value="C:endoplasmic reticulum membrane"/>
    <property type="evidence" value="ECO:0007669"/>
    <property type="project" value="UniProtKB-SubCell"/>
</dbReference>
<feature type="transmembrane region" description="Helical" evidence="10">
    <location>
        <begin position="242"/>
        <end position="264"/>
    </location>
</feature>
<evidence type="ECO:0000256" key="9">
    <source>
        <dbReference type="ARBA" id="ARBA00023136"/>
    </source>
</evidence>
<sequence length="490" mass="55948">MPNPAGALLRAFDNPQWQWLLRYLVVGFAICIAASVGLGGYSGMGVPPMYGDFEAQRHWLEITQHLPPKQWYFYDLQWWGLDYPPLTAYHSWVLGKVGSWINPEWFALDSSRGYESAALKAFMRQTVLASEALTYLPAVFFYSLQARELFDLPVLDWALQLGTVLLQPTLLLVDNGHFQYNSVMLGLFVFSLYFLGSKHLVPASICFVSAMFFKQMALYYSPVIFFAILGCTTSIRPLNIKFGSLVAVGTTVIVTCLLLLCPFLQKDLLAQLVIRVFPFSRGLWEDKVASLWCTANTFIKFKVLFSDAQLRQFALIATLVGMSPSCIQAYRRPTKTVLPWCFASCSWAFFLFSFHVHEKNVLLPLMPTTLLFFTSDQTTRAMVAWINNVAYFSMWPLLKRDGLAWQYCIVVILWNYLFGLWKAQPTRIFHQLVVAGSYAAIGLVCITEKFGLMPMLDKYPDLWTVANITISFACFVYFWLWQTVAMLLTK</sequence>
<keyword evidence="9 10" id="KW-0472">Membrane</keyword>
<accession>A0A2T0FIM9</accession>
<organism evidence="11 12">
    <name type="scientific">Wickerhamiella sorbophila</name>
    <dbReference type="NCBI Taxonomy" id="45607"/>
    <lineage>
        <taxon>Eukaryota</taxon>
        <taxon>Fungi</taxon>
        <taxon>Dikarya</taxon>
        <taxon>Ascomycota</taxon>
        <taxon>Saccharomycotina</taxon>
        <taxon>Dipodascomycetes</taxon>
        <taxon>Dipodascales</taxon>
        <taxon>Trichomonascaceae</taxon>
        <taxon>Wickerhamiella</taxon>
    </lineage>
</organism>
<evidence type="ECO:0000256" key="6">
    <source>
        <dbReference type="ARBA" id="ARBA00022692"/>
    </source>
</evidence>
<comment type="pathway">
    <text evidence="2 10">Protein modification; protein glycosylation.</text>
</comment>
<reference evidence="11 12" key="1">
    <citation type="submission" date="2017-04" db="EMBL/GenBank/DDBJ databases">
        <title>Genome sequencing of [Candida] sorbophila.</title>
        <authorList>
            <person name="Ahn J.O."/>
        </authorList>
    </citation>
    <scope>NUCLEOTIDE SEQUENCE [LARGE SCALE GENOMIC DNA]</scope>
    <source>
        <strain evidence="11 12">DS02</strain>
    </source>
</reference>
<dbReference type="RefSeq" id="XP_024664785.1">
    <property type="nucleotide sequence ID" value="XM_024809017.1"/>
</dbReference>
<keyword evidence="6 10" id="KW-0812">Transmembrane</keyword>
<dbReference type="AlphaFoldDB" id="A0A2T0FIM9"/>
<keyword evidence="4 10" id="KW-0328">Glycosyltransferase</keyword>
<dbReference type="Pfam" id="PF03155">
    <property type="entry name" value="Alg6_Alg8"/>
    <property type="match status" value="1"/>
</dbReference>
<feature type="transmembrane region" description="Helical" evidence="10">
    <location>
        <begin position="178"/>
        <end position="196"/>
    </location>
</feature>
<evidence type="ECO:0000256" key="5">
    <source>
        <dbReference type="ARBA" id="ARBA00022679"/>
    </source>
</evidence>
<gene>
    <name evidence="11" type="ORF">B9G98_02460</name>
</gene>
<comment type="subcellular location">
    <subcellularLocation>
        <location evidence="1 10">Endoplasmic reticulum membrane</location>
        <topology evidence="1 10">Multi-pass membrane protein</topology>
    </subcellularLocation>
</comment>
<evidence type="ECO:0000256" key="2">
    <source>
        <dbReference type="ARBA" id="ARBA00004922"/>
    </source>
</evidence>
<feature type="transmembrane region" description="Helical" evidence="10">
    <location>
        <begin position="462"/>
        <end position="481"/>
    </location>
</feature>
<feature type="transmembrane region" description="Helical" evidence="10">
    <location>
        <begin position="337"/>
        <end position="356"/>
    </location>
</feature>
<evidence type="ECO:0000256" key="8">
    <source>
        <dbReference type="ARBA" id="ARBA00022989"/>
    </source>
</evidence>
<feature type="transmembrane region" description="Helical" evidence="10">
    <location>
        <begin position="126"/>
        <end position="144"/>
    </location>
</feature>
<feature type="transmembrane region" description="Helical" evidence="10">
    <location>
        <begin position="428"/>
        <end position="450"/>
    </location>
</feature>
<dbReference type="STRING" id="45607.A0A2T0FIM9"/>
<keyword evidence="7 10" id="KW-0256">Endoplasmic reticulum</keyword>
<keyword evidence="12" id="KW-1185">Reference proteome</keyword>
<dbReference type="Proteomes" id="UP000238350">
    <property type="component" value="Unassembled WGS sequence"/>
</dbReference>
<dbReference type="InterPro" id="IPR004856">
    <property type="entry name" value="Glyco_trans_ALG6/ALG8"/>
</dbReference>
<protein>
    <recommendedName>
        <fullName evidence="10">Alpha-1,3-glucosyltransferase</fullName>
        <ecNumber evidence="10">2.4.1.-</ecNumber>
    </recommendedName>
</protein>
<comment type="similarity">
    <text evidence="3 10">Belongs to the ALG6/ALG8 glucosyltransferase family.</text>
</comment>